<dbReference type="EMBL" id="AY682195">
    <property type="protein sequence ID" value="AAV35871.1"/>
    <property type="molecule type" value="Genomic_DNA"/>
</dbReference>
<accession>Q5ULR3</accession>
<reference evidence="1 2" key="1">
    <citation type="journal article" date="2004" name="J. Bacteriol.">
        <title>Lactobacillus plantarum bacteriophage LP65: a new member of the SPO1-like genus of the family Myoviridae.</title>
        <authorList>
            <person name="Chibani-Chennoufi S."/>
            <person name="Dillmann M.L."/>
            <person name="Marvin-Guy L."/>
            <person name="Rami-Shojaei S."/>
            <person name="Brussow H."/>
        </authorList>
    </citation>
    <scope>NUCLEOTIDE SEQUENCE</scope>
</reference>
<name>Q5ULR3_9CAUD</name>
<organism evidence="1 2">
    <name type="scientific">Lactobacillus phage LP65</name>
    <dbReference type="NCBI Taxonomy" id="2892344"/>
    <lineage>
        <taxon>Viruses</taxon>
        <taxon>Duplodnaviria</taxon>
        <taxon>Heunggongvirae</taxon>
        <taxon>Uroviricota</taxon>
        <taxon>Caudoviricetes</taxon>
        <taxon>Herelleviridae</taxon>
        <taxon>Salchichonvirus</taxon>
        <taxon>Salchichonvirus LP65</taxon>
    </lineage>
</organism>
<evidence type="ECO:0000313" key="2">
    <source>
        <dbReference type="Proteomes" id="UP000002117"/>
    </source>
</evidence>
<gene>
    <name evidence="1" type="ORF">orf51</name>
</gene>
<dbReference type="Proteomes" id="UP000002117">
    <property type="component" value="Segment"/>
</dbReference>
<sequence length="178" mass="19393">MVKKIDIDTVTYNDLNGRTFTIGFPSSSSDVYSDKGALPVGFKFSNLDVYKFVLSDPAQVADPEGKGKLVVHVDPSDGVTWLQDRDLDDQYEQLDTVTSKIAGDAKNSHNIGIAMLQAVQQHIWGSLNTNAYDTYKLSLDEIAEALGGDDETVTVTETQTVTKAPVTTTETQTQTQAK</sequence>
<dbReference type="KEGG" id="vg:3197472"/>
<keyword evidence="2" id="KW-1185">Reference proteome</keyword>
<proteinExistence type="predicted"/>
<protein>
    <submittedName>
        <fullName evidence="1">Structural protein 2-D,MS</fullName>
    </submittedName>
</protein>
<evidence type="ECO:0000313" key="1">
    <source>
        <dbReference type="EMBL" id="AAV35871.1"/>
    </source>
</evidence>
<dbReference type="RefSeq" id="YP_164686.1">
    <property type="nucleotide sequence ID" value="NC_006565.1"/>
</dbReference>